<evidence type="ECO:0000313" key="3">
    <source>
        <dbReference type="EMBL" id="KAF3849329.1"/>
    </source>
</evidence>
<proteinExistence type="predicted"/>
<gene>
    <name evidence="3" type="ORF">F7725_015826</name>
</gene>
<sequence>MPGQSGGGWSILRWGPALFCLGTVGWCCCSVRDSCRRLNSPERRVYSSPLLPPPPPPPPPWFKKECFPPAGPSSLLLWELTELWHSDPESFIPRGDTGRQAAIWYTGFWKERGARSWAGRLGVLSVARVGGVWPDLLRVGPPGMFPCGTLADHTPKELTPSLRASEELGPGPPSRLRGSWRSTMDRLLLPLAMPRPVEMLQPASGGGEPESSEEGPGVIWTQDGLDRAELTSRRILGRGPSLEATLCEEGDTRQRKHNSGALQYVNWSTWSIWNTTSERRECRVESSLPRSMYPSKPAVLEMVSGFEISSRKRCMLVHSCSRNWFMKDMYSSLLPNLKANKDRKGDNEECKTVILSKFKSSANKIGTDSFSLSKYPTLTW</sequence>
<keyword evidence="2" id="KW-0732">Signal</keyword>
<comment type="caution">
    <text evidence="3">The sequence shown here is derived from an EMBL/GenBank/DDBJ whole genome shotgun (WGS) entry which is preliminary data.</text>
</comment>
<feature type="chain" id="PRO_5029865883" evidence="2">
    <location>
        <begin position="28"/>
        <end position="380"/>
    </location>
</feature>
<protein>
    <submittedName>
        <fullName evidence="3">Uncharacterized protein</fullName>
    </submittedName>
</protein>
<evidence type="ECO:0000256" key="1">
    <source>
        <dbReference type="SAM" id="MobiDB-lite"/>
    </source>
</evidence>
<feature type="signal peptide" evidence="2">
    <location>
        <begin position="1"/>
        <end position="27"/>
    </location>
</feature>
<dbReference type="EMBL" id="JAAKFY010000012">
    <property type="protein sequence ID" value="KAF3849329.1"/>
    <property type="molecule type" value="Genomic_DNA"/>
</dbReference>
<dbReference type="Proteomes" id="UP000518266">
    <property type="component" value="Unassembled WGS sequence"/>
</dbReference>
<reference evidence="3 4" key="1">
    <citation type="submission" date="2020-03" db="EMBL/GenBank/DDBJ databases">
        <title>Dissostichus mawsoni Genome sequencing and assembly.</title>
        <authorList>
            <person name="Park H."/>
        </authorList>
    </citation>
    <scope>NUCLEOTIDE SEQUENCE [LARGE SCALE GENOMIC DNA]</scope>
    <source>
        <strain evidence="3">DM0001</strain>
        <tissue evidence="3">Muscle</tissue>
    </source>
</reference>
<organism evidence="3 4">
    <name type="scientific">Dissostichus mawsoni</name>
    <name type="common">Antarctic cod</name>
    <dbReference type="NCBI Taxonomy" id="36200"/>
    <lineage>
        <taxon>Eukaryota</taxon>
        <taxon>Metazoa</taxon>
        <taxon>Chordata</taxon>
        <taxon>Craniata</taxon>
        <taxon>Vertebrata</taxon>
        <taxon>Euteleostomi</taxon>
        <taxon>Actinopterygii</taxon>
        <taxon>Neopterygii</taxon>
        <taxon>Teleostei</taxon>
        <taxon>Neoteleostei</taxon>
        <taxon>Acanthomorphata</taxon>
        <taxon>Eupercaria</taxon>
        <taxon>Perciformes</taxon>
        <taxon>Notothenioidei</taxon>
        <taxon>Nototheniidae</taxon>
        <taxon>Dissostichus</taxon>
    </lineage>
</organism>
<name>A0A7J5YKQ8_DISMA</name>
<dbReference type="AlphaFoldDB" id="A0A7J5YKQ8"/>
<evidence type="ECO:0000313" key="4">
    <source>
        <dbReference type="Proteomes" id="UP000518266"/>
    </source>
</evidence>
<keyword evidence="4" id="KW-1185">Reference proteome</keyword>
<accession>A0A7J5YKQ8</accession>
<evidence type="ECO:0000256" key="2">
    <source>
        <dbReference type="SAM" id="SignalP"/>
    </source>
</evidence>
<feature type="region of interest" description="Disordered" evidence="1">
    <location>
        <begin position="200"/>
        <end position="223"/>
    </location>
</feature>